<dbReference type="InterPro" id="IPR007024">
    <property type="entry name" value="BLUF_domain"/>
</dbReference>
<sequence>MLSQLVYVSQRQKACTSAEIDRILAACQKNNPALGITGVLLYSDTQFIQLVEGDYKVLMGLYEKIQHDARHHQPRMISVGPIRQKTFPSWHMGSKKLGEGKVDFHTDITPEDRVLFSRLLMGKEANGQQVLGLLKKFF</sequence>
<accession>A0A1G9TFZ1</accession>
<evidence type="ECO:0000313" key="2">
    <source>
        <dbReference type="EMBL" id="SDM46646.1"/>
    </source>
</evidence>
<feature type="domain" description="BLUF" evidence="1">
    <location>
        <begin position="2"/>
        <end position="93"/>
    </location>
</feature>
<dbReference type="GO" id="GO:0071949">
    <property type="term" value="F:FAD binding"/>
    <property type="evidence" value="ECO:0007669"/>
    <property type="project" value="InterPro"/>
</dbReference>
<keyword evidence="3" id="KW-1185">Reference proteome</keyword>
<dbReference type="SUPFAM" id="SSF54975">
    <property type="entry name" value="Acylphosphatase/BLUF domain-like"/>
    <property type="match status" value="1"/>
</dbReference>
<dbReference type="OrthoDB" id="1122028at2"/>
<dbReference type="PROSITE" id="PS50925">
    <property type="entry name" value="BLUF"/>
    <property type="match status" value="1"/>
</dbReference>
<dbReference type="Proteomes" id="UP000198510">
    <property type="component" value="Unassembled WGS sequence"/>
</dbReference>
<dbReference type="InterPro" id="IPR036046">
    <property type="entry name" value="Acylphosphatase-like_dom_sf"/>
</dbReference>
<evidence type="ECO:0000259" key="1">
    <source>
        <dbReference type="PROSITE" id="PS50925"/>
    </source>
</evidence>
<evidence type="ECO:0000313" key="3">
    <source>
        <dbReference type="Proteomes" id="UP000198510"/>
    </source>
</evidence>
<dbReference type="EMBL" id="FNFO01000014">
    <property type="protein sequence ID" value="SDM46646.1"/>
    <property type="molecule type" value="Genomic_DNA"/>
</dbReference>
<dbReference type="GO" id="GO:0009882">
    <property type="term" value="F:blue light photoreceptor activity"/>
    <property type="evidence" value="ECO:0007669"/>
    <property type="project" value="InterPro"/>
</dbReference>
<reference evidence="2 3" key="1">
    <citation type="submission" date="2016-10" db="EMBL/GenBank/DDBJ databases">
        <authorList>
            <person name="de Groot N.N."/>
        </authorList>
    </citation>
    <scope>NUCLEOTIDE SEQUENCE [LARGE SCALE GENOMIC DNA]</scope>
    <source>
        <strain evidence="2 3">DSM 25186</strain>
    </source>
</reference>
<dbReference type="Gene3D" id="3.30.70.100">
    <property type="match status" value="1"/>
</dbReference>
<protein>
    <submittedName>
        <fullName evidence="2">Sensors of blue-light using FAD</fullName>
    </submittedName>
</protein>
<dbReference type="Pfam" id="PF04940">
    <property type="entry name" value="BLUF"/>
    <property type="match status" value="1"/>
</dbReference>
<dbReference type="RefSeq" id="WP_089687777.1">
    <property type="nucleotide sequence ID" value="NZ_FNFO01000014.1"/>
</dbReference>
<dbReference type="STRING" id="1075417.SAMN05421823_1148"/>
<dbReference type="SMART" id="SM01034">
    <property type="entry name" value="BLUF"/>
    <property type="match status" value="1"/>
</dbReference>
<dbReference type="AlphaFoldDB" id="A0A1G9TFZ1"/>
<proteinExistence type="predicted"/>
<organism evidence="2 3">
    <name type="scientific">Catalinimonas alkaloidigena</name>
    <dbReference type="NCBI Taxonomy" id="1075417"/>
    <lineage>
        <taxon>Bacteria</taxon>
        <taxon>Pseudomonadati</taxon>
        <taxon>Bacteroidota</taxon>
        <taxon>Cytophagia</taxon>
        <taxon>Cytophagales</taxon>
        <taxon>Catalimonadaceae</taxon>
        <taxon>Catalinimonas</taxon>
    </lineage>
</organism>
<gene>
    <name evidence="2" type="ORF">SAMN05421823_1148</name>
</gene>
<name>A0A1G9TFZ1_9BACT</name>